<dbReference type="GO" id="GO:0004523">
    <property type="term" value="F:RNA-DNA hybrid ribonuclease activity"/>
    <property type="evidence" value="ECO:0007669"/>
    <property type="project" value="InterPro"/>
</dbReference>
<feature type="domain" description="RNase H type-1" evidence="1">
    <location>
        <begin position="329"/>
        <end position="439"/>
    </location>
</feature>
<sequence>MHEADGLGAHPTKRAVIHCYNCMVNPDLMSSKAKFWASIPVSPWILEVVERGFEIILIENFKLPHPLRIRRMSNRLLDFVHEEVGKLLEAGVVVETINPIVCSPLQVADNGKKLRLILDLSALKKGIETPRFRLEDWRAVWPFLEKANYAATFDFKSGYHHIKIADPSSDLLAFSLEELAAAGVTVAEEKSFWSPSEQFTWLGIKCDLVTKSIRLTESREVSLGNQLATMKKSKAPTILDRQKLSGFISSMSIVEKCESVQRQRHLAATVARVTSDNPKKQHLQVSMSQSEFFEVEFWERKLKNGDLVRSINEEQFDPTWYLYTDASAEGMGAVLKNSRKETVWQASKIGDVSFRKESSALRELRAVEFATRTMREQIRGAISIHSDSQAAVSVLKKGSMKLELHKVAERVWDSVEQIRPARFLWIPREENTEADATSREFDTDDWGVQDWAFEWAQKRWSRVKCDLFASERNAKHSVYFSRYPEPTSSGTDAFDHFTCAANG</sequence>
<organism evidence="2 3">
    <name type="scientific">Caenorhabditis briggsae</name>
    <dbReference type="NCBI Taxonomy" id="6238"/>
    <lineage>
        <taxon>Eukaryota</taxon>
        <taxon>Metazoa</taxon>
        <taxon>Ecdysozoa</taxon>
        <taxon>Nematoda</taxon>
        <taxon>Chromadorea</taxon>
        <taxon>Rhabditida</taxon>
        <taxon>Rhabditina</taxon>
        <taxon>Rhabditomorpha</taxon>
        <taxon>Rhabditoidea</taxon>
        <taxon>Rhabditidae</taxon>
        <taxon>Peloderinae</taxon>
        <taxon>Caenorhabditis</taxon>
    </lineage>
</organism>
<dbReference type="CTD" id="8578660"/>
<dbReference type="InterPro" id="IPR043502">
    <property type="entry name" value="DNA/RNA_pol_sf"/>
</dbReference>
<dbReference type="PANTHER" id="PTHR33050:SF7">
    <property type="entry name" value="RIBONUCLEASE H"/>
    <property type="match status" value="1"/>
</dbReference>
<dbReference type="Gene3D" id="3.30.420.10">
    <property type="entry name" value="Ribonuclease H-like superfamily/Ribonuclease H"/>
    <property type="match status" value="1"/>
</dbReference>
<dbReference type="Gene3D" id="3.10.10.10">
    <property type="entry name" value="HIV Type 1 Reverse Transcriptase, subunit A, domain 1"/>
    <property type="match status" value="1"/>
</dbReference>
<dbReference type="InterPro" id="IPR043128">
    <property type="entry name" value="Rev_trsase/Diguanyl_cyclase"/>
</dbReference>
<accession>A8Y424</accession>
<dbReference type="CDD" id="cd09275">
    <property type="entry name" value="RNase_HI_RT_DIRS1"/>
    <property type="match status" value="1"/>
</dbReference>
<dbReference type="KEGG" id="cbr:CBG_23377"/>
<gene>
    <name evidence="2 4" type="ORF">CBG23377</name>
    <name evidence="2" type="ORF">CBG_23377</name>
</gene>
<dbReference type="InterPro" id="IPR002156">
    <property type="entry name" value="RNaseH_domain"/>
</dbReference>
<dbReference type="EMBL" id="HE601533">
    <property type="protein sequence ID" value="CAP39644.2"/>
    <property type="molecule type" value="Genomic_DNA"/>
</dbReference>
<dbReference type="STRING" id="6238.A8Y424"/>
<dbReference type="GeneID" id="8578660"/>
<dbReference type="OMA" id="IVEMEWI"/>
<reference evidence="2 3" key="2">
    <citation type="journal article" date="2011" name="PLoS Genet.">
        <title>Caenorhabditis briggsae recombinant inbred line genotypes reveal inter-strain incompatibility and the evolution of recombination.</title>
        <authorList>
            <person name="Ross J.A."/>
            <person name="Koboldt D.C."/>
            <person name="Staisch J.E."/>
            <person name="Chamberlin H.M."/>
            <person name="Gupta B.P."/>
            <person name="Miller R.D."/>
            <person name="Baird S.E."/>
            <person name="Haag E.S."/>
        </authorList>
    </citation>
    <scope>NUCLEOTIDE SEQUENCE [LARGE SCALE GENOMIC DNA]</scope>
    <source>
        <strain evidence="2 3">AF16</strain>
    </source>
</reference>
<dbReference type="InterPro" id="IPR052055">
    <property type="entry name" value="Hepadnavirus_pol/RT"/>
</dbReference>
<dbReference type="HOGENOM" id="CLU_542099_0_0_1"/>
<dbReference type="Gene3D" id="3.30.70.270">
    <property type="match status" value="1"/>
</dbReference>
<dbReference type="SUPFAM" id="SSF56672">
    <property type="entry name" value="DNA/RNA polymerases"/>
    <property type="match status" value="1"/>
</dbReference>
<dbReference type="RefSeq" id="XP_002636665.2">
    <property type="nucleotide sequence ID" value="XM_002636619.2"/>
</dbReference>
<dbReference type="Proteomes" id="UP000008549">
    <property type="component" value="Unassembled WGS sequence"/>
</dbReference>
<reference evidence="2 3" key="1">
    <citation type="journal article" date="2003" name="PLoS Biol.">
        <title>The genome sequence of Caenorhabditis briggsae: a platform for comparative genomics.</title>
        <authorList>
            <person name="Stein L.D."/>
            <person name="Bao Z."/>
            <person name="Blasiar D."/>
            <person name="Blumenthal T."/>
            <person name="Brent M.R."/>
            <person name="Chen N."/>
            <person name="Chinwalla A."/>
            <person name="Clarke L."/>
            <person name="Clee C."/>
            <person name="Coghlan A."/>
            <person name="Coulson A."/>
            <person name="D'Eustachio P."/>
            <person name="Fitch D.H."/>
            <person name="Fulton L.A."/>
            <person name="Fulton R.E."/>
            <person name="Griffiths-Jones S."/>
            <person name="Harris T.W."/>
            <person name="Hillier L.W."/>
            <person name="Kamath R."/>
            <person name="Kuwabara P.E."/>
            <person name="Mardis E.R."/>
            <person name="Marra M.A."/>
            <person name="Miner T.L."/>
            <person name="Minx P."/>
            <person name="Mullikin J.C."/>
            <person name="Plumb R.W."/>
            <person name="Rogers J."/>
            <person name="Schein J.E."/>
            <person name="Sohrmann M."/>
            <person name="Spieth J."/>
            <person name="Stajich J.E."/>
            <person name="Wei C."/>
            <person name="Willey D."/>
            <person name="Wilson R.K."/>
            <person name="Durbin R."/>
            <person name="Waterston R.H."/>
        </authorList>
    </citation>
    <scope>NUCLEOTIDE SEQUENCE [LARGE SCALE GENOMIC DNA]</scope>
    <source>
        <strain evidence="2 3">AF16</strain>
    </source>
</reference>
<dbReference type="InParanoid" id="A8Y424"/>
<proteinExistence type="predicted"/>
<keyword evidence="3" id="KW-1185">Reference proteome</keyword>
<dbReference type="PANTHER" id="PTHR33050">
    <property type="entry name" value="REVERSE TRANSCRIPTASE DOMAIN-CONTAINING PROTEIN"/>
    <property type="match status" value="1"/>
</dbReference>
<dbReference type="WormBase" id="CBG23377a">
    <property type="protein sequence ID" value="CBP44902"/>
    <property type="gene ID" value="WBGene00041743"/>
</dbReference>
<evidence type="ECO:0000313" key="3">
    <source>
        <dbReference type="Proteomes" id="UP000008549"/>
    </source>
</evidence>
<name>A8Y424_CAEBR</name>
<dbReference type="Pfam" id="PF13456">
    <property type="entry name" value="RVT_3"/>
    <property type="match status" value="1"/>
</dbReference>
<dbReference type="eggNOG" id="ENOG502S2R5">
    <property type="taxonomic scope" value="Eukaryota"/>
</dbReference>
<dbReference type="AlphaFoldDB" id="A8Y424"/>
<dbReference type="InterPro" id="IPR036397">
    <property type="entry name" value="RNaseH_sf"/>
</dbReference>
<evidence type="ECO:0000313" key="2">
    <source>
        <dbReference type="EMBL" id="CAP39644.2"/>
    </source>
</evidence>
<evidence type="ECO:0000313" key="4">
    <source>
        <dbReference type="WormBase" id="CBG23377a"/>
    </source>
</evidence>
<protein>
    <submittedName>
        <fullName evidence="2">Protein CBG23377</fullName>
    </submittedName>
</protein>
<dbReference type="GO" id="GO:0003676">
    <property type="term" value="F:nucleic acid binding"/>
    <property type="evidence" value="ECO:0007669"/>
    <property type="project" value="InterPro"/>
</dbReference>
<evidence type="ECO:0000259" key="1">
    <source>
        <dbReference type="Pfam" id="PF13456"/>
    </source>
</evidence>
<dbReference type="GO" id="GO:0006259">
    <property type="term" value="P:DNA metabolic process"/>
    <property type="evidence" value="ECO:0007669"/>
    <property type="project" value="UniProtKB-ARBA"/>
</dbReference>